<protein>
    <submittedName>
        <fullName evidence="3">Uncharacterized protein</fullName>
    </submittedName>
</protein>
<dbReference type="EMBL" id="JABACI010000003">
    <property type="protein sequence ID" value="NLP84445.1"/>
    <property type="molecule type" value="Genomic_DNA"/>
</dbReference>
<evidence type="ECO:0000256" key="1">
    <source>
        <dbReference type="SAM" id="MobiDB-lite"/>
    </source>
</evidence>
<reference evidence="3 4" key="1">
    <citation type="submission" date="2020-04" db="EMBL/GenBank/DDBJ databases">
        <title>CFH 90308 Microbacterium sp.</title>
        <authorList>
            <person name="Nie G."/>
            <person name="Ming H."/>
            <person name="Xia T."/>
        </authorList>
    </citation>
    <scope>NUCLEOTIDE SEQUENCE [LARGE SCALE GENOMIC DNA]</scope>
    <source>
        <strain evidence="3 4">CFH 90308</strain>
    </source>
</reference>
<dbReference type="RefSeq" id="WP_168912934.1">
    <property type="nucleotide sequence ID" value="NZ_JABACI010000003.1"/>
</dbReference>
<keyword evidence="2" id="KW-0472">Membrane</keyword>
<accession>A0ABX1KDK2</accession>
<feature type="compositionally biased region" description="Acidic residues" evidence="1">
    <location>
        <begin position="102"/>
        <end position="111"/>
    </location>
</feature>
<feature type="region of interest" description="Disordered" evidence="1">
    <location>
        <begin position="68"/>
        <end position="162"/>
    </location>
</feature>
<evidence type="ECO:0000313" key="4">
    <source>
        <dbReference type="Proteomes" id="UP001429745"/>
    </source>
</evidence>
<dbReference type="Proteomes" id="UP001429745">
    <property type="component" value="Unassembled WGS sequence"/>
</dbReference>
<evidence type="ECO:0000256" key="2">
    <source>
        <dbReference type="SAM" id="Phobius"/>
    </source>
</evidence>
<feature type="compositionally biased region" description="Polar residues" evidence="1">
    <location>
        <begin position="82"/>
        <end position="94"/>
    </location>
</feature>
<evidence type="ECO:0000313" key="3">
    <source>
        <dbReference type="EMBL" id="NLP84445.1"/>
    </source>
</evidence>
<keyword evidence="2" id="KW-1133">Transmembrane helix</keyword>
<gene>
    <name evidence="3" type="ORF">HF576_11340</name>
</gene>
<comment type="caution">
    <text evidence="3">The sequence shown here is derived from an EMBL/GenBank/DDBJ whole genome shotgun (WGS) entry which is preliminary data.</text>
</comment>
<feature type="region of interest" description="Disordered" evidence="1">
    <location>
        <begin position="1"/>
        <end position="21"/>
    </location>
</feature>
<feature type="transmembrane region" description="Helical" evidence="2">
    <location>
        <begin position="43"/>
        <end position="67"/>
    </location>
</feature>
<organism evidence="3 4">
    <name type="scientific">Microbacterium salsuginis</name>
    <dbReference type="NCBI Taxonomy" id="2722803"/>
    <lineage>
        <taxon>Bacteria</taxon>
        <taxon>Bacillati</taxon>
        <taxon>Actinomycetota</taxon>
        <taxon>Actinomycetes</taxon>
        <taxon>Micrococcales</taxon>
        <taxon>Microbacteriaceae</taxon>
        <taxon>Microbacterium</taxon>
    </lineage>
</organism>
<feature type="compositionally biased region" description="Polar residues" evidence="1">
    <location>
        <begin position="1"/>
        <end position="16"/>
    </location>
</feature>
<keyword evidence="4" id="KW-1185">Reference proteome</keyword>
<proteinExistence type="predicted"/>
<keyword evidence="2" id="KW-0812">Transmembrane</keyword>
<sequence length="162" mass="16334">MEPMSSSGSETPTPLTDTAGPARLAAPFDAVLIRMRSRRVQTFALGALVGALGLSLVVVVTTIFAAAQQSPSPLPAAPATEMRSTPSPAPTLTRSPPPTVDAGEETTDAAPDDGRVEPGASEPVIEPAPAPSQIQSPPAAVEPDAPGRSGSAPGKTKEPKNP</sequence>
<name>A0ABX1KDK2_9MICO</name>